<accession>A0A8T1U4S9</accession>
<dbReference type="OrthoDB" id="102147at2759"/>
<dbReference type="Proteomes" id="UP000688947">
    <property type="component" value="Unassembled WGS sequence"/>
</dbReference>
<dbReference type="PANTHER" id="PTHR33889:SF7">
    <property type="entry name" value="OS04G0681850 PROTEIN"/>
    <property type="match status" value="1"/>
</dbReference>
<evidence type="ECO:0000313" key="2">
    <source>
        <dbReference type="Proteomes" id="UP000688947"/>
    </source>
</evidence>
<feature type="non-terminal residue" evidence="1">
    <location>
        <position position="1"/>
    </location>
</feature>
<dbReference type="AlphaFoldDB" id="A0A8T1U4S9"/>
<gene>
    <name evidence="1" type="ORF">JG687_00012680</name>
</gene>
<proteinExistence type="predicted"/>
<dbReference type="VEuPathDB" id="FungiDB:PC110_g4633"/>
<organism evidence="1 2">
    <name type="scientific">Phytophthora cactorum</name>
    <dbReference type="NCBI Taxonomy" id="29920"/>
    <lineage>
        <taxon>Eukaryota</taxon>
        <taxon>Sar</taxon>
        <taxon>Stramenopiles</taxon>
        <taxon>Oomycota</taxon>
        <taxon>Peronosporomycetes</taxon>
        <taxon>Peronosporales</taxon>
        <taxon>Peronosporaceae</taxon>
        <taxon>Phytophthora</taxon>
    </lineage>
</organism>
<comment type="caution">
    <text evidence="1">The sequence shown here is derived from an EMBL/GenBank/DDBJ whole genome shotgun (WGS) entry which is preliminary data.</text>
</comment>
<reference evidence="1" key="1">
    <citation type="submission" date="2021-01" db="EMBL/GenBank/DDBJ databases">
        <title>Phytophthora aleatoria, a newly-described species from Pinus radiata is distinct from Phytophthora cactorum isolates based on comparative genomics.</title>
        <authorList>
            <person name="Mcdougal R."/>
            <person name="Panda P."/>
            <person name="Williams N."/>
            <person name="Studholme D.J."/>
        </authorList>
    </citation>
    <scope>NUCLEOTIDE SEQUENCE</scope>
    <source>
        <strain evidence="1">NZFS 3830</strain>
    </source>
</reference>
<dbReference type="PANTHER" id="PTHR33889">
    <property type="entry name" value="OS04G0681850 PROTEIN"/>
    <property type="match status" value="1"/>
</dbReference>
<sequence length="263" mass="29599">WLDLGSLCGKSYAPLRTPTPTFSFTNFSSTSHQALSPRCKLSMTNLSDPHCRCAIDELLKRSIVGELPHGTQRAVARHLGHSCSVVGKIWVRYTLSIEARIVEGEWQSRIKQNSGQKQKEPSEIVELLQALPIEDRSVERRAASLPGVSRNIVRSLVEEGGLSRVTARIRPTLTAGNKLSRVEHCLTFIDDSTLEFESMDNVAHVDEKWFYEDKDKRSYLLLPGEEPPHRPRKSKQFIPKTMFLAAVARPRYDLIKSACGTES</sequence>
<protein>
    <submittedName>
        <fullName evidence="1">Uncharacterized protein</fullName>
    </submittedName>
</protein>
<evidence type="ECO:0000313" key="1">
    <source>
        <dbReference type="EMBL" id="KAG6952965.1"/>
    </source>
</evidence>
<name>A0A8T1U4S9_9STRA</name>
<dbReference type="EMBL" id="JAENGZ010000869">
    <property type="protein sequence ID" value="KAG6952965.1"/>
    <property type="molecule type" value="Genomic_DNA"/>
</dbReference>